<gene>
    <name evidence="4" type="ORF">LSAA_11129</name>
</gene>
<feature type="compositionally biased region" description="Low complexity" evidence="2">
    <location>
        <begin position="581"/>
        <end position="596"/>
    </location>
</feature>
<keyword evidence="1" id="KW-0175">Coiled coil</keyword>
<feature type="region of interest" description="Disordered" evidence="2">
    <location>
        <begin position="360"/>
        <end position="423"/>
    </location>
</feature>
<evidence type="ECO:0000259" key="3">
    <source>
        <dbReference type="Pfam" id="PF10506"/>
    </source>
</evidence>
<feature type="coiled-coil region" evidence="1">
    <location>
        <begin position="429"/>
        <end position="456"/>
    </location>
</feature>
<feature type="compositionally biased region" description="Polar residues" evidence="2">
    <location>
        <begin position="406"/>
        <end position="423"/>
    </location>
</feature>
<organism evidence="4 5">
    <name type="scientific">Lepeophtheirus salmonis</name>
    <name type="common">Salmon louse</name>
    <name type="synonym">Caligus salmonis</name>
    <dbReference type="NCBI Taxonomy" id="72036"/>
    <lineage>
        <taxon>Eukaryota</taxon>
        <taxon>Metazoa</taxon>
        <taxon>Ecdysozoa</taxon>
        <taxon>Arthropoda</taxon>
        <taxon>Crustacea</taxon>
        <taxon>Multicrustacea</taxon>
        <taxon>Hexanauplia</taxon>
        <taxon>Copepoda</taxon>
        <taxon>Siphonostomatoida</taxon>
        <taxon>Caligidae</taxon>
        <taxon>Lepeophtheirus</taxon>
    </lineage>
</organism>
<feature type="coiled-coil region" evidence="1">
    <location>
        <begin position="141"/>
        <end position="168"/>
    </location>
</feature>
<feature type="domain" description="Harmonin-binding protein USHBP1 PDZ-binding" evidence="3">
    <location>
        <begin position="445"/>
        <end position="508"/>
    </location>
</feature>
<feature type="compositionally biased region" description="Polar residues" evidence="2">
    <location>
        <begin position="90"/>
        <end position="100"/>
    </location>
</feature>
<dbReference type="PANTHER" id="PTHR23347">
    <property type="entry name" value="COLORECTAL MUTANT CANCER PROTEIN MCC PROTEIN -RELATED"/>
    <property type="match status" value="1"/>
</dbReference>
<dbReference type="Proteomes" id="UP000675881">
    <property type="component" value="Chromosome 6"/>
</dbReference>
<dbReference type="OrthoDB" id="6256369at2759"/>
<dbReference type="AlphaFoldDB" id="A0A7R8HAL9"/>
<feature type="coiled-coil region" evidence="1">
    <location>
        <begin position="298"/>
        <end position="353"/>
    </location>
</feature>
<evidence type="ECO:0000313" key="4">
    <source>
        <dbReference type="EMBL" id="CAF2972772.1"/>
    </source>
</evidence>
<evidence type="ECO:0000313" key="5">
    <source>
        <dbReference type="Proteomes" id="UP000675881"/>
    </source>
</evidence>
<dbReference type="InterPro" id="IPR040171">
    <property type="entry name" value="USBP1-like"/>
</dbReference>
<evidence type="ECO:0000256" key="2">
    <source>
        <dbReference type="SAM" id="MobiDB-lite"/>
    </source>
</evidence>
<feature type="domain" description="Harmonin-binding protein USHBP1 PDZ-binding" evidence="3">
    <location>
        <begin position="724"/>
        <end position="786"/>
    </location>
</feature>
<feature type="compositionally biased region" description="Polar residues" evidence="2">
    <location>
        <begin position="566"/>
        <end position="580"/>
    </location>
</feature>
<name>A0A7R8HAL9_LEPSM</name>
<accession>A0A7R8HAL9</accession>
<dbReference type="InterPro" id="IPR019536">
    <property type="entry name" value="USHBP1_PDZ-bd"/>
</dbReference>
<sequence>MYLPFSLYEETFNNRSDLESLLEELQLDESVDTLLSQLGADSSGRISCSQFVKNAQLTAFTSGHPYPPSRMDYSDGCMPSSSDNSLDRNAGSSLWVSSDTKPCLSSSNPRPLPPPNLDAKPPNGRSHNLMHMTNPIDTFAMNSLTSTIDDLQRKLEDVTREKNKILYERMKQQQQKIISCTPNGGDDDKSGGEDKSVDWELQCQRYEERIVELHSVIAELTRKNDFQRNGVILEESEVESLVTSNDDGLYEEDEEDYTSLAFERALQDPRTGVSSSESSKFSSEVHLAAPEVDFSAELFALQSQLDETRNDNDRLNELLDEREDKLAQAETTLTNLTVERDRLKRQLEDIHCTVEYQEAKMDSQAKNNVVSSFRSSSERRSFRKKRMEKRFEAPPPPPSLPHDNEISGNSSKAASTETVSNSIPNVNTISQHRRSIPDLEVEVEKLTSKIEHLRSQKYVLAITLDDSKNFTDRLSIILNKHESNNSALSLSLNYCDHIVESYDVLVALLETEIGILSVNHEAPPSQQTHQLISGDLALKRATSNRKSAEKVAKHLLARVLNRSDSGISESGIPHSQHTWDSSGYSQTASSTSTTSSLLNDSEFTKMDELKLRDHISQLKNHSCNDKNIRRRPPVKISNLEHAVVQQELMANKEERADLKAKIYILEKEKSNLNMELEGRSAREMVLRSHISHLQEELGELERDMGPRGVHLMRNRGGESREESLKKRVDTLLQTLDKVTRTNENRHKQSEALIGDLKRVNSTLSDALEKNKKKYLSRLKKLEHQLMISSSNAPATSSTKLII</sequence>
<evidence type="ECO:0000256" key="1">
    <source>
        <dbReference type="SAM" id="Coils"/>
    </source>
</evidence>
<feature type="region of interest" description="Disordered" evidence="2">
    <location>
        <begin position="566"/>
        <end position="597"/>
    </location>
</feature>
<dbReference type="EMBL" id="HG994585">
    <property type="protein sequence ID" value="CAF2972772.1"/>
    <property type="molecule type" value="Genomic_DNA"/>
</dbReference>
<keyword evidence="5" id="KW-1185">Reference proteome</keyword>
<reference evidence="4" key="1">
    <citation type="submission" date="2021-02" db="EMBL/GenBank/DDBJ databases">
        <authorList>
            <person name="Bekaert M."/>
        </authorList>
    </citation>
    <scope>NUCLEOTIDE SEQUENCE</scope>
    <source>
        <strain evidence="4">IoA-00</strain>
    </source>
</reference>
<proteinExistence type="predicted"/>
<dbReference type="PANTHER" id="PTHR23347:SF6">
    <property type="entry name" value="FI17904P1"/>
    <property type="match status" value="1"/>
</dbReference>
<feature type="region of interest" description="Disordered" evidence="2">
    <location>
        <begin position="62"/>
        <end position="130"/>
    </location>
</feature>
<protein>
    <submittedName>
        <fullName evidence="4">(salmon louse) hypothetical protein</fullName>
    </submittedName>
</protein>
<dbReference type="Pfam" id="PF10506">
    <property type="entry name" value="USHBP1_PDZ-bd"/>
    <property type="match status" value="2"/>
</dbReference>